<proteinExistence type="predicted"/>
<comment type="caution">
    <text evidence="1">The sequence shown here is derived from an EMBL/GenBank/DDBJ whole genome shotgun (WGS) entry which is preliminary data.</text>
</comment>
<evidence type="ECO:0000313" key="1">
    <source>
        <dbReference type="EMBL" id="MFC3762055.1"/>
    </source>
</evidence>
<accession>A0ABV7YDF9</accession>
<dbReference type="InterPro" id="IPR010982">
    <property type="entry name" value="Lambda_DNA-bd_dom_sf"/>
</dbReference>
<keyword evidence="2" id="KW-1185">Reference proteome</keyword>
<organism evidence="1 2">
    <name type="scientific">Tenggerimyces flavus</name>
    <dbReference type="NCBI Taxonomy" id="1708749"/>
    <lineage>
        <taxon>Bacteria</taxon>
        <taxon>Bacillati</taxon>
        <taxon>Actinomycetota</taxon>
        <taxon>Actinomycetes</taxon>
        <taxon>Propionibacteriales</taxon>
        <taxon>Nocardioidaceae</taxon>
        <taxon>Tenggerimyces</taxon>
    </lineage>
</organism>
<dbReference type="EMBL" id="JBHRZH010000012">
    <property type="protein sequence ID" value="MFC3762055.1"/>
    <property type="molecule type" value="Genomic_DNA"/>
</dbReference>
<reference evidence="2" key="1">
    <citation type="journal article" date="2019" name="Int. J. Syst. Evol. Microbiol.">
        <title>The Global Catalogue of Microorganisms (GCM) 10K type strain sequencing project: providing services to taxonomists for standard genome sequencing and annotation.</title>
        <authorList>
            <consortium name="The Broad Institute Genomics Platform"/>
            <consortium name="The Broad Institute Genome Sequencing Center for Infectious Disease"/>
            <person name="Wu L."/>
            <person name="Ma J."/>
        </authorList>
    </citation>
    <scope>NUCLEOTIDE SEQUENCE [LARGE SCALE GENOMIC DNA]</scope>
    <source>
        <strain evidence="2">CGMCC 4.7241</strain>
    </source>
</reference>
<dbReference type="RefSeq" id="WP_205120602.1">
    <property type="nucleotide sequence ID" value="NZ_JAFBCM010000001.1"/>
</dbReference>
<evidence type="ECO:0000313" key="2">
    <source>
        <dbReference type="Proteomes" id="UP001595699"/>
    </source>
</evidence>
<gene>
    <name evidence="1" type="ORF">ACFOUW_14525</name>
</gene>
<protein>
    <submittedName>
        <fullName evidence="1">Helix-turn-helix domain-containing protein</fullName>
    </submittedName>
</protein>
<sequence length="129" mass="14261">MDWERLGRFAKDRRLELARTQGEVAQLGGLGSLGTIRRIESGKSVKELSLAKLDHGLDWRPGSAARVLAGGYPEDAVDSQPSAPRPPTRVEAAEHVRRLRGDEAADALAQLAEPWFWIEYGRFVADDQP</sequence>
<dbReference type="Proteomes" id="UP001595699">
    <property type="component" value="Unassembled WGS sequence"/>
</dbReference>
<name>A0ABV7YDF9_9ACTN</name>
<dbReference type="Gene3D" id="1.10.260.40">
    <property type="entry name" value="lambda repressor-like DNA-binding domains"/>
    <property type="match status" value="1"/>
</dbReference>